<accession>A0A3S5CX78</accession>
<keyword evidence="4" id="KW-0805">Transcription regulation</keyword>
<gene>
    <name evidence="11" type="ORF">TT172_LOCUS5710</name>
</gene>
<evidence type="ECO:0000256" key="4">
    <source>
        <dbReference type="ARBA" id="ARBA00023015"/>
    </source>
</evidence>
<feature type="compositionally biased region" description="Basic and acidic residues" evidence="9">
    <location>
        <begin position="162"/>
        <end position="176"/>
    </location>
</feature>
<keyword evidence="7 8" id="KW-0539">Nucleus</keyword>
<feature type="region of interest" description="Disordered" evidence="9">
    <location>
        <begin position="365"/>
        <end position="428"/>
    </location>
</feature>
<dbReference type="Pfam" id="PF08914">
    <property type="entry name" value="Myb_Rap1"/>
    <property type="match status" value="1"/>
</dbReference>
<feature type="region of interest" description="Disordered" evidence="9">
    <location>
        <begin position="680"/>
        <end position="702"/>
    </location>
</feature>
<feature type="compositionally biased region" description="Basic and acidic residues" evidence="9">
    <location>
        <begin position="392"/>
        <end position="409"/>
    </location>
</feature>
<comment type="similarity">
    <text evidence="1 8">Belongs to the RAP1 family.</text>
</comment>
<keyword evidence="2 8" id="KW-0158">Chromosome</keyword>
<feature type="compositionally biased region" description="Low complexity" evidence="9">
    <location>
        <begin position="365"/>
        <end position="376"/>
    </location>
</feature>
<evidence type="ECO:0000256" key="3">
    <source>
        <dbReference type="ARBA" id="ARBA00022895"/>
    </source>
</evidence>
<evidence type="ECO:0000313" key="11">
    <source>
        <dbReference type="EMBL" id="SPQ23291.1"/>
    </source>
</evidence>
<name>A0A3S5CX78_9PEZI</name>
<proteinExistence type="inferred from homology"/>
<dbReference type="PROSITE" id="PS51011">
    <property type="entry name" value="ARID"/>
    <property type="match status" value="1"/>
</dbReference>
<evidence type="ECO:0000256" key="8">
    <source>
        <dbReference type="RuleBase" id="RU367107"/>
    </source>
</evidence>
<feature type="compositionally biased region" description="Acidic residues" evidence="9">
    <location>
        <begin position="532"/>
        <end position="570"/>
    </location>
</feature>
<dbReference type="GO" id="GO:0031848">
    <property type="term" value="P:protection from non-homologous end joining at telomere"/>
    <property type="evidence" value="ECO:0007669"/>
    <property type="project" value="TreeGrafter"/>
</dbReference>
<feature type="compositionally biased region" description="Polar residues" evidence="9">
    <location>
        <begin position="603"/>
        <end position="613"/>
    </location>
</feature>
<dbReference type="Pfam" id="PF01388">
    <property type="entry name" value="ARID"/>
    <property type="match status" value="1"/>
</dbReference>
<comment type="subcellular location">
    <subcellularLocation>
        <location evidence="8">Nucleus</location>
    </subcellularLocation>
    <subcellularLocation>
        <location evidence="8">Chromosome</location>
        <location evidence="8">Telomere</location>
    </subcellularLocation>
</comment>
<dbReference type="SUPFAM" id="SSF46774">
    <property type="entry name" value="ARID-like"/>
    <property type="match status" value="1"/>
</dbReference>
<dbReference type="EMBL" id="OUUZ01000010">
    <property type="protein sequence ID" value="SPQ23291.1"/>
    <property type="molecule type" value="Genomic_DNA"/>
</dbReference>
<dbReference type="InterPro" id="IPR021661">
    <property type="entry name" value="Rap1_C"/>
</dbReference>
<dbReference type="SMART" id="SM01014">
    <property type="entry name" value="ARID"/>
    <property type="match status" value="1"/>
</dbReference>
<feature type="compositionally biased region" description="Pro residues" evidence="9">
    <location>
        <begin position="135"/>
        <end position="148"/>
    </location>
</feature>
<dbReference type="CDD" id="cd11655">
    <property type="entry name" value="rap1_myb-like"/>
    <property type="match status" value="2"/>
</dbReference>
<feature type="compositionally biased region" description="Low complexity" evidence="9">
    <location>
        <begin position="246"/>
        <end position="256"/>
    </location>
</feature>
<dbReference type="Gene3D" id="1.10.10.60">
    <property type="entry name" value="Homeodomain-like"/>
    <property type="match status" value="2"/>
</dbReference>
<feature type="region of interest" description="Disordered" evidence="9">
    <location>
        <begin position="523"/>
        <end position="650"/>
    </location>
</feature>
<feature type="region of interest" description="Disordered" evidence="9">
    <location>
        <begin position="215"/>
        <end position="301"/>
    </location>
</feature>
<evidence type="ECO:0000256" key="9">
    <source>
        <dbReference type="SAM" id="MobiDB-lite"/>
    </source>
</evidence>
<evidence type="ECO:0000259" key="10">
    <source>
        <dbReference type="PROSITE" id="PS51011"/>
    </source>
</evidence>
<evidence type="ECO:0000256" key="7">
    <source>
        <dbReference type="ARBA" id="ARBA00023242"/>
    </source>
</evidence>
<dbReference type="GO" id="GO:0070187">
    <property type="term" value="C:shelterin complex"/>
    <property type="evidence" value="ECO:0007669"/>
    <property type="project" value="TreeGrafter"/>
</dbReference>
<dbReference type="GO" id="GO:0010833">
    <property type="term" value="P:telomere maintenance via telomere lengthening"/>
    <property type="evidence" value="ECO:0007669"/>
    <property type="project" value="UniProtKB-UniRule"/>
</dbReference>
<dbReference type="Pfam" id="PF11626">
    <property type="entry name" value="Rap1_C"/>
    <property type="match status" value="1"/>
</dbReference>
<dbReference type="InterPro" id="IPR009057">
    <property type="entry name" value="Homeodomain-like_sf"/>
</dbReference>
<dbReference type="InterPro" id="IPR039595">
    <property type="entry name" value="TE2IP/Rap1"/>
</dbReference>
<dbReference type="SUPFAM" id="SSF46689">
    <property type="entry name" value="Homeodomain-like"/>
    <property type="match status" value="2"/>
</dbReference>
<comment type="subunit">
    <text evidence="8">Homodimer.</text>
</comment>
<dbReference type="PANTHER" id="PTHR16466:SF6">
    <property type="entry name" value="TELOMERIC REPEAT-BINDING FACTOR 2-INTERACTING PROTEIN 1"/>
    <property type="match status" value="1"/>
</dbReference>
<protein>
    <recommendedName>
        <fullName evidence="8">DNA-binding protein RAP1</fullName>
    </recommendedName>
</protein>
<keyword evidence="6" id="KW-0804">Transcription</keyword>
<comment type="function">
    <text evidence="8">Involved in the regulation of telomere length, clustering and has a specific role in telomere position effect (TPE).</text>
</comment>
<evidence type="ECO:0000256" key="2">
    <source>
        <dbReference type="ARBA" id="ARBA00022454"/>
    </source>
</evidence>
<reference evidence="11 12" key="1">
    <citation type="submission" date="2018-04" db="EMBL/GenBank/DDBJ databases">
        <authorList>
            <person name="Huttner S."/>
            <person name="Dainat J."/>
        </authorList>
    </citation>
    <scope>NUCLEOTIDE SEQUENCE [LARGE SCALE GENOMIC DNA]</scope>
</reference>
<evidence type="ECO:0000256" key="5">
    <source>
        <dbReference type="ARBA" id="ARBA00023159"/>
    </source>
</evidence>
<dbReference type="InterPro" id="IPR036431">
    <property type="entry name" value="ARID_dom_sf"/>
</dbReference>
<dbReference type="Gene3D" id="1.10.150.60">
    <property type="entry name" value="ARID DNA-binding domain"/>
    <property type="match status" value="1"/>
</dbReference>
<dbReference type="InterPro" id="IPR015010">
    <property type="entry name" value="TERF2IP_Myb"/>
</dbReference>
<feature type="compositionally biased region" description="Pro residues" evidence="9">
    <location>
        <begin position="266"/>
        <end position="278"/>
    </location>
</feature>
<keyword evidence="5" id="KW-0010">Activator</keyword>
<dbReference type="InterPro" id="IPR038104">
    <property type="entry name" value="Rap1_C_sf"/>
</dbReference>
<dbReference type="Proteomes" id="UP000289323">
    <property type="component" value="Unassembled WGS sequence"/>
</dbReference>
<feature type="domain" description="ARID" evidence="10">
    <location>
        <begin position="429"/>
        <end position="518"/>
    </location>
</feature>
<dbReference type="CDD" id="cd16100">
    <property type="entry name" value="ARID"/>
    <property type="match status" value="1"/>
</dbReference>
<evidence type="ECO:0000256" key="6">
    <source>
        <dbReference type="ARBA" id="ARBA00023163"/>
    </source>
</evidence>
<dbReference type="Gene3D" id="1.10.10.2170">
    <property type="match status" value="1"/>
</dbReference>
<sequence length="844" mass="93313">MLTSRKDNGGNIVLLEKHADVLIADHARKDTPAGSVSWKYVEDSVAKGELLNIEDYQICHVKNPTRPLRTAFTHADEQILVTWVRQQERAGRSLAGNEIYQDLEKLYPQHSWQSWRTKWVKNMALLREELLPKPLPDLFPPGGPPANGPPTAAQETSGARASPRESEDLSDAPTERVRFTAEDDEILMQYYPHHTYQSWRDRYVRYLSKRPLKSAAESSESEKEPGRSLHTSAPAKPSEVKPSLPQPQAARALPRPNTTAAEPTHAPKPPSNPPPSQAPLPGTNAAQHARSRPSVQGNARLKELEHKRKIIEAVLTTQRLWRAILLRRKLRQNRPRIVAFQALAQGFLVRSALGMPRMILGPKAGTTGSASAAVGAPTQVRTPAPGNAVPEIKAEPISEPESQRQDSPLRADATSANGRPTARESTPPVLTMNEFWTSLHQFNEVAGSEPKPWVQIGQRCVDLWDLWRFATEEPHHASRDWEAISEKLGFDWIVQPEVPVHVRTAFEKHLLEFENVLREFEGFRKGESGDSQGDEEEEGEGEEKEDEGEDEEEDEEEDEGEDEEEDEEEDAANHVNGRNTAAQPSDIAFASSPPILGLKRGRSSSAAFWQSPISKRPRHDPSSEIPCTPEARHQQDDQAAVAAAVSESPSRAPRILQLEVEAASPDLGSAGNIAITSSRTSQPLSFAQRDDSDAIDSNSSSSSDASRELVIQRYLSQQADFAPALDREAYRLLVQQAVAAATCENRSTSVALRSLVAGGPIPADAPGVWTAEDDRQLRYVGPHVDGLRGSLVFGREDRAPFGGDERAWALFWQLAKKHGADRVLRRREWLKAWDAAPSGEAEGV</sequence>
<dbReference type="PANTHER" id="PTHR16466">
    <property type="entry name" value="TELOMERE REPEAT-BINDING FACTOR 2-INTERACTING PROTEIN 1"/>
    <property type="match status" value="1"/>
</dbReference>
<dbReference type="AlphaFoldDB" id="A0A3S5CX78"/>
<dbReference type="InterPro" id="IPR001606">
    <property type="entry name" value="ARID_dom"/>
</dbReference>
<dbReference type="SMART" id="SM00501">
    <property type="entry name" value="BRIGHT"/>
    <property type="match status" value="1"/>
</dbReference>
<keyword evidence="3 8" id="KW-0779">Telomere</keyword>
<feature type="region of interest" description="Disordered" evidence="9">
    <location>
        <begin position="135"/>
        <end position="176"/>
    </location>
</feature>
<evidence type="ECO:0000313" key="12">
    <source>
        <dbReference type="Proteomes" id="UP000289323"/>
    </source>
</evidence>
<dbReference type="GO" id="GO:0042162">
    <property type="term" value="F:telomeric DNA binding"/>
    <property type="evidence" value="ECO:0007669"/>
    <property type="project" value="TreeGrafter"/>
</dbReference>
<organism evidence="11 12">
    <name type="scientific">Thermothielavioides terrestris</name>
    <dbReference type="NCBI Taxonomy" id="2587410"/>
    <lineage>
        <taxon>Eukaryota</taxon>
        <taxon>Fungi</taxon>
        <taxon>Dikarya</taxon>
        <taxon>Ascomycota</taxon>
        <taxon>Pezizomycotina</taxon>
        <taxon>Sordariomycetes</taxon>
        <taxon>Sordariomycetidae</taxon>
        <taxon>Sordariales</taxon>
        <taxon>Chaetomiaceae</taxon>
        <taxon>Thermothielavioides</taxon>
    </lineage>
</organism>
<evidence type="ECO:0000256" key="1">
    <source>
        <dbReference type="ARBA" id="ARBA00010467"/>
    </source>
</evidence>